<dbReference type="EMBL" id="CAJHNJ030000036">
    <property type="protein sequence ID" value="CAG9128892.1"/>
    <property type="molecule type" value="Genomic_DNA"/>
</dbReference>
<gene>
    <name evidence="1" type="ORF">PLXY2_LOCUS9260</name>
</gene>
<dbReference type="GO" id="GO:0005576">
    <property type="term" value="C:extracellular region"/>
    <property type="evidence" value="ECO:0007669"/>
    <property type="project" value="InterPro"/>
</dbReference>
<organism evidence="1 2">
    <name type="scientific">Plutella xylostella</name>
    <name type="common">Diamondback moth</name>
    <name type="synonym">Plutella maculipennis</name>
    <dbReference type="NCBI Taxonomy" id="51655"/>
    <lineage>
        <taxon>Eukaryota</taxon>
        <taxon>Metazoa</taxon>
        <taxon>Ecdysozoa</taxon>
        <taxon>Arthropoda</taxon>
        <taxon>Hexapoda</taxon>
        <taxon>Insecta</taxon>
        <taxon>Pterygota</taxon>
        <taxon>Neoptera</taxon>
        <taxon>Endopterygota</taxon>
        <taxon>Lepidoptera</taxon>
        <taxon>Glossata</taxon>
        <taxon>Ditrysia</taxon>
        <taxon>Yponomeutoidea</taxon>
        <taxon>Plutellidae</taxon>
        <taxon>Plutella</taxon>
    </lineage>
</organism>
<dbReference type="AlphaFoldDB" id="A0A8S4FK85"/>
<comment type="caution">
    <text evidence="1">The sequence shown here is derived from an EMBL/GenBank/DDBJ whole genome shotgun (WGS) entry which is preliminary data.</text>
</comment>
<reference evidence="1" key="1">
    <citation type="submission" date="2020-11" db="EMBL/GenBank/DDBJ databases">
        <authorList>
            <person name="Whiteford S."/>
        </authorList>
    </citation>
    <scope>NUCLEOTIDE SEQUENCE</scope>
</reference>
<evidence type="ECO:0000313" key="2">
    <source>
        <dbReference type="Proteomes" id="UP000653454"/>
    </source>
</evidence>
<protein>
    <submittedName>
        <fullName evidence="1">(diamondback moth) hypothetical protein</fullName>
    </submittedName>
</protein>
<dbReference type="Proteomes" id="UP000653454">
    <property type="component" value="Unassembled WGS sequence"/>
</dbReference>
<accession>A0A8S4FK85</accession>
<evidence type="ECO:0000313" key="1">
    <source>
        <dbReference type="EMBL" id="CAG9128892.1"/>
    </source>
</evidence>
<proteinExistence type="predicted"/>
<dbReference type="InterPro" id="IPR009911">
    <property type="entry name" value="Fibroin_P25"/>
</dbReference>
<dbReference type="GO" id="GO:0005198">
    <property type="term" value="F:structural molecule activity"/>
    <property type="evidence" value="ECO:0007669"/>
    <property type="project" value="InterPro"/>
</dbReference>
<dbReference type="Pfam" id="PF07294">
    <property type="entry name" value="Fibroin_P25"/>
    <property type="match status" value="1"/>
</dbReference>
<keyword evidence="2" id="KW-1185">Reference proteome</keyword>
<sequence length="232" mass="25992">MRANFVSAVVLSLVAASFAADLDEVCGPTDQAAYRPCPTLNLPCIRNYVQVRSPCQAFAPGPSDSFIMEPVELSTAQFNLTAMQYSNSVGGMSRGEIVEFTINPEKDMIVLTIKYTGLVMTNRYEFAYHQPGKEPREFDGVSDERFNVVNITSIVKGINNPQWDSAIHVHSLDSIEYTLDGECFNVEDEVLGPLLEEFTANIDVVIQETFLARNEQLQRYYIDNNLCNLKKN</sequence>
<name>A0A8S4FK85_PLUXY</name>